<evidence type="ECO:0000256" key="2">
    <source>
        <dbReference type="ARBA" id="ARBA00023015"/>
    </source>
</evidence>
<evidence type="ECO:0000256" key="3">
    <source>
        <dbReference type="ARBA" id="ARBA00023082"/>
    </source>
</evidence>
<accession>A0A0C5G492</accession>
<dbReference type="AlphaFoldDB" id="A0A0C5G492"/>
<keyword evidence="7" id="KW-1185">Reference proteome</keyword>
<name>A0A0C5G492_9ACTN</name>
<dbReference type="KEGG" id="scw:TU94_17410"/>
<reference evidence="6 7" key="1">
    <citation type="submission" date="2015-02" db="EMBL/GenBank/DDBJ databases">
        <title>Genome sequence of thermotolerant Streptomyces cyaneogriseus subsp. Noncyanogenus NMWT1, the producer of nematocidal antibiotics nemadectin.</title>
        <authorList>
            <person name="Wang H."/>
            <person name="Li C."/>
            <person name="Xiang W."/>
            <person name="Wang X."/>
        </authorList>
    </citation>
    <scope>NUCLEOTIDE SEQUENCE [LARGE SCALE GENOMIC DNA]</scope>
    <source>
        <strain evidence="6 7">NMWT 1</strain>
    </source>
</reference>
<dbReference type="InterPro" id="IPR036388">
    <property type="entry name" value="WH-like_DNA-bd_sf"/>
</dbReference>
<dbReference type="RefSeq" id="WP_044382900.1">
    <property type="nucleotide sequence ID" value="NZ_CP010849.1"/>
</dbReference>
<dbReference type="OrthoDB" id="3681249at2"/>
<sequence length="281" mass="31204">MHNDMERVSGIGDPVDRAKAAIDLMARYQGWVLELSRVRREAIEEAQASGMTQAEIASRLGVSRGRVGQLASAGPPPERAFFGTDLVTVSLGGKYEGGKAPDQNPSEVVTKEDLDNFEHLRKLLSGMKLDAQYEVIPPSGIVNLNRDNHVVICGPRLSPIVAQVLEGDDNLRFEKDHAWHLIDQKAGKQYRSPMDEDGSAGDFGYLGRLPRLDGRGTFLYIAGIHAIGANGVVHYLEHNLAELYREVRTKRFSTLISCRYNPESLEVLESRRVTPLYRHEG</sequence>
<evidence type="ECO:0000256" key="4">
    <source>
        <dbReference type="ARBA" id="ARBA00023163"/>
    </source>
</evidence>
<dbReference type="Gene3D" id="1.10.10.10">
    <property type="entry name" value="Winged helix-like DNA-binding domain superfamily/Winged helix DNA-binding domain"/>
    <property type="match status" value="1"/>
</dbReference>
<dbReference type="SUPFAM" id="SSF88659">
    <property type="entry name" value="Sigma3 and sigma4 domains of RNA polymerase sigma factors"/>
    <property type="match status" value="1"/>
</dbReference>
<dbReference type="GO" id="GO:0003677">
    <property type="term" value="F:DNA binding"/>
    <property type="evidence" value="ECO:0007669"/>
    <property type="project" value="InterPro"/>
</dbReference>
<gene>
    <name evidence="6" type="ORF">TU94_17410</name>
</gene>
<keyword evidence="2" id="KW-0805">Transcription regulation</keyword>
<dbReference type="STRING" id="477245.TU94_17410"/>
<keyword evidence="4" id="KW-0804">Transcription</keyword>
<dbReference type="GO" id="GO:0006352">
    <property type="term" value="P:DNA-templated transcription initiation"/>
    <property type="evidence" value="ECO:0007669"/>
    <property type="project" value="InterPro"/>
</dbReference>
<evidence type="ECO:0000259" key="5">
    <source>
        <dbReference type="Pfam" id="PF08281"/>
    </source>
</evidence>
<evidence type="ECO:0000313" key="7">
    <source>
        <dbReference type="Proteomes" id="UP000032234"/>
    </source>
</evidence>
<dbReference type="PATRIC" id="fig|477245.3.peg.3686"/>
<dbReference type="InterPro" id="IPR013324">
    <property type="entry name" value="RNA_pol_sigma_r3/r4-like"/>
</dbReference>
<proteinExistence type="inferred from homology"/>
<dbReference type="GO" id="GO:0016987">
    <property type="term" value="F:sigma factor activity"/>
    <property type="evidence" value="ECO:0007669"/>
    <property type="project" value="UniProtKB-KW"/>
</dbReference>
<dbReference type="Proteomes" id="UP000032234">
    <property type="component" value="Chromosome"/>
</dbReference>
<dbReference type="Pfam" id="PF08281">
    <property type="entry name" value="Sigma70_r4_2"/>
    <property type="match status" value="1"/>
</dbReference>
<feature type="domain" description="RNA polymerase sigma factor 70 region 4 type 2" evidence="5">
    <location>
        <begin position="34"/>
        <end position="70"/>
    </location>
</feature>
<comment type="similarity">
    <text evidence="1">Belongs to the sigma-70 factor family. ECF subfamily.</text>
</comment>
<organism evidence="6 7">
    <name type="scientific">Streptomyces cyaneogriseus subsp. noncyanogenus</name>
    <dbReference type="NCBI Taxonomy" id="477245"/>
    <lineage>
        <taxon>Bacteria</taxon>
        <taxon>Bacillati</taxon>
        <taxon>Actinomycetota</taxon>
        <taxon>Actinomycetes</taxon>
        <taxon>Kitasatosporales</taxon>
        <taxon>Streptomycetaceae</taxon>
        <taxon>Streptomyces</taxon>
    </lineage>
</organism>
<dbReference type="HOGENOM" id="CLU_992632_0_0_11"/>
<evidence type="ECO:0000313" key="6">
    <source>
        <dbReference type="EMBL" id="AJP02989.1"/>
    </source>
</evidence>
<dbReference type="InterPro" id="IPR013249">
    <property type="entry name" value="RNA_pol_sigma70_r4_t2"/>
</dbReference>
<dbReference type="EMBL" id="CP010849">
    <property type="protein sequence ID" value="AJP02989.1"/>
    <property type="molecule type" value="Genomic_DNA"/>
</dbReference>
<protein>
    <recommendedName>
        <fullName evidence="5">RNA polymerase sigma factor 70 region 4 type 2 domain-containing protein</fullName>
    </recommendedName>
</protein>
<evidence type="ECO:0000256" key="1">
    <source>
        <dbReference type="ARBA" id="ARBA00010641"/>
    </source>
</evidence>
<keyword evidence="3" id="KW-0731">Sigma factor</keyword>